<reference evidence="1 2" key="1">
    <citation type="submission" date="2024-01" db="EMBL/GenBank/DDBJ databases">
        <title>The complete chloroplast genome sequence of Lithospermum erythrorhizon: insights into the phylogenetic relationship among Boraginaceae species and the maternal lineages of purple gromwells.</title>
        <authorList>
            <person name="Okada T."/>
            <person name="Watanabe K."/>
        </authorList>
    </citation>
    <scope>NUCLEOTIDE SEQUENCE [LARGE SCALE GENOMIC DNA]</scope>
</reference>
<accession>A0AAV3QE68</accession>
<proteinExistence type="predicted"/>
<sequence length="116" mass="13489">MLIKSREAKDHDENLRERFKNLRKNKLRLNPDKCVFGKVPRKEAHGLTGRITAVTRFISRAGDSTLPFFRAAKKGKEFKWTPNYEESVLELKKYLQSPQLLAWPVDGNLLQLYLSS</sequence>
<organism evidence="1 2">
    <name type="scientific">Lithospermum erythrorhizon</name>
    <name type="common">Purple gromwell</name>
    <name type="synonym">Lithospermum officinale var. erythrorhizon</name>
    <dbReference type="NCBI Taxonomy" id="34254"/>
    <lineage>
        <taxon>Eukaryota</taxon>
        <taxon>Viridiplantae</taxon>
        <taxon>Streptophyta</taxon>
        <taxon>Embryophyta</taxon>
        <taxon>Tracheophyta</taxon>
        <taxon>Spermatophyta</taxon>
        <taxon>Magnoliopsida</taxon>
        <taxon>eudicotyledons</taxon>
        <taxon>Gunneridae</taxon>
        <taxon>Pentapetalae</taxon>
        <taxon>asterids</taxon>
        <taxon>lamiids</taxon>
        <taxon>Boraginales</taxon>
        <taxon>Boraginaceae</taxon>
        <taxon>Boraginoideae</taxon>
        <taxon>Lithospermeae</taxon>
        <taxon>Lithospermum</taxon>
    </lineage>
</organism>
<evidence type="ECO:0000313" key="1">
    <source>
        <dbReference type="EMBL" id="GAA0162039.1"/>
    </source>
</evidence>
<keyword evidence="2" id="KW-1185">Reference proteome</keyword>
<evidence type="ECO:0000313" key="2">
    <source>
        <dbReference type="Proteomes" id="UP001454036"/>
    </source>
</evidence>
<dbReference type="InterPro" id="IPR043128">
    <property type="entry name" value="Rev_trsase/Diguanyl_cyclase"/>
</dbReference>
<dbReference type="Proteomes" id="UP001454036">
    <property type="component" value="Unassembled WGS sequence"/>
</dbReference>
<comment type="caution">
    <text evidence="1">The sequence shown here is derived from an EMBL/GenBank/DDBJ whole genome shotgun (WGS) entry which is preliminary data.</text>
</comment>
<dbReference type="InterPro" id="IPR043502">
    <property type="entry name" value="DNA/RNA_pol_sf"/>
</dbReference>
<dbReference type="SUPFAM" id="SSF56672">
    <property type="entry name" value="DNA/RNA polymerases"/>
    <property type="match status" value="1"/>
</dbReference>
<dbReference type="AlphaFoldDB" id="A0AAV3QE68"/>
<name>A0AAV3QE68_LITER</name>
<evidence type="ECO:0008006" key="3">
    <source>
        <dbReference type="Google" id="ProtNLM"/>
    </source>
</evidence>
<dbReference type="Gene3D" id="3.30.70.270">
    <property type="match status" value="2"/>
</dbReference>
<dbReference type="EMBL" id="BAABME010004345">
    <property type="protein sequence ID" value="GAA0162039.1"/>
    <property type="molecule type" value="Genomic_DNA"/>
</dbReference>
<gene>
    <name evidence="1" type="ORF">LIER_18226</name>
</gene>
<protein>
    <recommendedName>
        <fullName evidence="3">Reverse transcriptase/retrotransposon-derived protein RNase H-like domain-containing protein</fullName>
    </recommendedName>
</protein>